<dbReference type="KEGG" id="fiy:BN1229_v1_0434"/>
<dbReference type="KEGG" id="fil:BN1229_v1_0429"/>
<protein>
    <submittedName>
        <fullName evidence="1">Uncharacterized protein</fullName>
    </submittedName>
</protein>
<evidence type="ECO:0000313" key="1">
    <source>
        <dbReference type="EMBL" id="CPR15611.1"/>
    </source>
</evidence>
<organism evidence="1 2">
    <name type="scientific">Candidatus Filomicrobium marinum</name>
    <dbReference type="NCBI Taxonomy" id="1608628"/>
    <lineage>
        <taxon>Bacteria</taxon>
        <taxon>Pseudomonadati</taxon>
        <taxon>Pseudomonadota</taxon>
        <taxon>Alphaproteobacteria</taxon>
        <taxon>Hyphomicrobiales</taxon>
        <taxon>Hyphomicrobiaceae</taxon>
        <taxon>Filomicrobium</taxon>
    </lineage>
</organism>
<dbReference type="AlphaFoldDB" id="A0A0D6JBN3"/>
<keyword evidence="2" id="KW-1185">Reference proteome</keyword>
<evidence type="ECO:0000313" key="2">
    <source>
        <dbReference type="Proteomes" id="UP000033187"/>
    </source>
</evidence>
<reference evidence="2" key="1">
    <citation type="submission" date="2015-02" db="EMBL/GenBank/DDBJ databases">
        <authorList>
            <person name="Chooi Y.-H."/>
        </authorList>
    </citation>
    <scope>NUCLEOTIDE SEQUENCE [LARGE SCALE GENOMIC DNA]</scope>
    <source>
        <strain evidence="2">strain Y</strain>
    </source>
</reference>
<dbReference type="EMBL" id="LN829119">
    <property type="protein sequence ID" value="CPR15611.1"/>
    <property type="molecule type" value="Genomic_DNA"/>
</dbReference>
<dbReference type="Proteomes" id="UP000033187">
    <property type="component" value="Chromosome 1"/>
</dbReference>
<proteinExistence type="predicted"/>
<name>A0A0D6JBN3_9HYPH</name>
<accession>A0A0D6JBN3</accession>
<gene>
    <name evidence="1" type="ORF">YBN1229_v1_0434</name>
</gene>
<sequence length="56" mass="6430">MLFTLDALRPLKDAQAMFRLLGKMGMLGPRNSLDIFWSVEHAVAIFSREVGIFDFR</sequence>